<dbReference type="InterPro" id="IPR011604">
    <property type="entry name" value="PDDEXK-like_dom_sf"/>
</dbReference>
<organism evidence="2">
    <name type="scientific">Singulisphaera sp. Ch08</name>
    <dbReference type="NCBI Taxonomy" id="3120278"/>
    <lineage>
        <taxon>Bacteria</taxon>
        <taxon>Pseudomonadati</taxon>
        <taxon>Planctomycetota</taxon>
        <taxon>Planctomycetia</taxon>
        <taxon>Isosphaerales</taxon>
        <taxon>Isosphaeraceae</taxon>
        <taxon>Singulisphaera</taxon>
    </lineage>
</organism>
<gene>
    <name evidence="2" type="ORF">V5E97_17425</name>
</gene>
<dbReference type="InterPro" id="IPR038726">
    <property type="entry name" value="PDDEXK_AddAB-type"/>
</dbReference>
<dbReference type="InterPro" id="IPR011335">
    <property type="entry name" value="Restrct_endonuc-II-like"/>
</dbReference>
<accession>A0AAU7CS83</accession>
<dbReference type="Gene3D" id="3.90.320.10">
    <property type="match status" value="1"/>
</dbReference>
<evidence type="ECO:0000313" key="2">
    <source>
        <dbReference type="EMBL" id="XBH07742.1"/>
    </source>
</evidence>
<sequence>MKKFGPEYTFSPSQLESFLFCPFQFFLRYMLKLAAVDERDELEEDYTERGSRVHHVLELLERMLSQEPGNRLERAEALLLRERNSQPKFGSEIDLGIDEIEQRRLIRTIRRYVRQHDAYESLNSSGTPIPHLFEVVFGLEESDVESYPSLVLGTEADTVRLQGKIDRIDLVSGTEFPAYRVIDYKSGTCPSKKDVKNAIYLQLPLYALAVERIVLKHAEARLSDVGYWGLAADGFKPIMLKNWDNDREALEKYVTDVVGQLRKGRFVVDSCKDDCIQRCEYGSVCRIRQARSARKVREEEPSLELKV</sequence>
<evidence type="ECO:0000259" key="1">
    <source>
        <dbReference type="Pfam" id="PF12705"/>
    </source>
</evidence>
<reference evidence="2" key="1">
    <citation type="submission" date="2024-05" db="EMBL/GenBank/DDBJ databases">
        <title>Planctomycetes of the genus Singulisphaera possess chitinolytic capabilities.</title>
        <authorList>
            <person name="Ivanova A."/>
        </authorList>
    </citation>
    <scope>NUCLEOTIDE SEQUENCE</scope>
    <source>
        <strain evidence="2">Ch08T</strain>
    </source>
</reference>
<protein>
    <submittedName>
        <fullName evidence="2">PD-(D/E)XK nuclease family protein</fullName>
    </submittedName>
</protein>
<dbReference type="AlphaFoldDB" id="A0AAU7CS83"/>
<dbReference type="EMBL" id="CP155447">
    <property type="protein sequence ID" value="XBH07742.1"/>
    <property type="molecule type" value="Genomic_DNA"/>
</dbReference>
<proteinExistence type="predicted"/>
<dbReference type="SUPFAM" id="SSF52980">
    <property type="entry name" value="Restriction endonuclease-like"/>
    <property type="match status" value="1"/>
</dbReference>
<feature type="domain" description="PD-(D/E)XK endonuclease-like" evidence="1">
    <location>
        <begin position="9"/>
        <end position="286"/>
    </location>
</feature>
<dbReference type="Pfam" id="PF12705">
    <property type="entry name" value="PDDEXK_1"/>
    <property type="match status" value="1"/>
</dbReference>
<dbReference type="RefSeq" id="WP_406700581.1">
    <property type="nucleotide sequence ID" value="NZ_CP155447.1"/>
</dbReference>
<name>A0AAU7CS83_9BACT</name>